<feature type="signal peptide" evidence="2">
    <location>
        <begin position="1"/>
        <end position="22"/>
    </location>
</feature>
<keyword evidence="5" id="KW-1185">Reference proteome</keyword>
<dbReference type="RefSeq" id="WP_137263336.1">
    <property type="nucleotide sequence ID" value="NZ_SZQL01000017.1"/>
</dbReference>
<keyword evidence="2" id="KW-0732">Signal</keyword>
<reference evidence="4 5" key="1">
    <citation type="submission" date="2019-05" db="EMBL/GenBank/DDBJ databases">
        <title>Panacibacter sp. strain 17mud1-8 Genome sequencing and assembly.</title>
        <authorList>
            <person name="Chhetri G."/>
        </authorList>
    </citation>
    <scope>NUCLEOTIDE SEQUENCE [LARGE SCALE GENOMIC DNA]</scope>
    <source>
        <strain evidence="4 5">17mud1-8</strain>
    </source>
</reference>
<dbReference type="AlphaFoldDB" id="A0A4U3KW23"/>
<dbReference type="Pfam" id="PF13884">
    <property type="entry name" value="Peptidase_S74"/>
    <property type="match status" value="1"/>
</dbReference>
<sequence>MKKQILFTLFCLLLFGNMQLLAQWAINGNNLPGNRSFGSNNNFSVIFETLNTERGRMTNTGLWGFGTPAPNSLVHINSTVAGQNPFRVQVNGASKLYVDNGGGVSIGSSSIPPANGLFVAGNAGIGTTAPATKLHVVGGSDASLTNNGFIVSGPISGFNVVIDDNEIIARNNGAASTLTLNNNGGNLIFNGTTVAGAKFGVNTPSPVSDISLVHTNGFISNGITLKNSFAAGLSWNIYSATTDDLWFSNDGSHVATIDGTSGAYTPPSDRRLKKDIVPMDNVMERVMKLSPKLYHFNTQSASNARKYMGLIAQEVQPIFPEAVYAQSGKNDGTDDYLSMDYSIFGVIAVKAIQEQQEIITTLEQRVAKLEEALKAVAGTNGKNDVSNNLAGVVLKQNNPNPFSSTTTIQYAIPAGANAQINIYGTGGNLIKSVKATSSGQVQLNAAELRSGTYTYSLIVNGVTAATKQLIVVK</sequence>
<evidence type="ECO:0000313" key="5">
    <source>
        <dbReference type="Proteomes" id="UP000305848"/>
    </source>
</evidence>
<feature type="domain" description="Peptidase S74" evidence="3">
    <location>
        <begin position="268"/>
        <end position="366"/>
    </location>
</feature>
<evidence type="ECO:0000256" key="2">
    <source>
        <dbReference type="SAM" id="SignalP"/>
    </source>
</evidence>
<dbReference type="OrthoDB" id="674464at2"/>
<protein>
    <submittedName>
        <fullName evidence="4">T9SS type A sorting domain-containing protein</fullName>
    </submittedName>
</protein>
<feature type="coiled-coil region" evidence="1">
    <location>
        <begin position="352"/>
        <end position="379"/>
    </location>
</feature>
<name>A0A4U3KW23_9BACT</name>
<evidence type="ECO:0000259" key="3">
    <source>
        <dbReference type="PROSITE" id="PS51688"/>
    </source>
</evidence>
<dbReference type="PROSITE" id="PS51688">
    <property type="entry name" value="ICA"/>
    <property type="match status" value="1"/>
</dbReference>
<dbReference type="InterPro" id="IPR026444">
    <property type="entry name" value="Secre_tail"/>
</dbReference>
<organism evidence="4 5">
    <name type="scientific">Ilyomonas limi</name>
    <dbReference type="NCBI Taxonomy" id="2575867"/>
    <lineage>
        <taxon>Bacteria</taxon>
        <taxon>Pseudomonadati</taxon>
        <taxon>Bacteroidota</taxon>
        <taxon>Chitinophagia</taxon>
        <taxon>Chitinophagales</taxon>
        <taxon>Chitinophagaceae</taxon>
        <taxon>Ilyomonas</taxon>
    </lineage>
</organism>
<comment type="caution">
    <text evidence="4">The sequence shown here is derived from an EMBL/GenBank/DDBJ whole genome shotgun (WGS) entry which is preliminary data.</text>
</comment>
<proteinExistence type="predicted"/>
<dbReference type="NCBIfam" id="TIGR04183">
    <property type="entry name" value="Por_Secre_tail"/>
    <property type="match status" value="1"/>
</dbReference>
<dbReference type="Pfam" id="PF18962">
    <property type="entry name" value="Por_Secre_tail"/>
    <property type="match status" value="1"/>
</dbReference>
<dbReference type="Gene3D" id="1.10.10.10">
    <property type="entry name" value="Winged helix-like DNA-binding domain superfamily/Winged helix DNA-binding domain"/>
    <property type="match status" value="1"/>
</dbReference>
<dbReference type="InterPro" id="IPR036388">
    <property type="entry name" value="WH-like_DNA-bd_sf"/>
</dbReference>
<evidence type="ECO:0000313" key="4">
    <source>
        <dbReference type="EMBL" id="TKK66029.1"/>
    </source>
</evidence>
<keyword evidence="1" id="KW-0175">Coiled coil</keyword>
<evidence type="ECO:0000256" key="1">
    <source>
        <dbReference type="SAM" id="Coils"/>
    </source>
</evidence>
<accession>A0A4U3KW23</accession>
<gene>
    <name evidence="4" type="ORF">FC093_18685</name>
</gene>
<dbReference type="EMBL" id="SZQL01000017">
    <property type="protein sequence ID" value="TKK66029.1"/>
    <property type="molecule type" value="Genomic_DNA"/>
</dbReference>
<dbReference type="Proteomes" id="UP000305848">
    <property type="component" value="Unassembled WGS sequence"/>
</dbReference>
<dbReference type="InterPro" id="IPR030392">
    <property type="entry name" value="S74_ICA"/>
</dbReference>
<feature type="chain" id="PRO_5020891927" evidence="2">
    <location>
        <begin position="23"/>
        <end position="473"/>
    </location>
</feature>